<dbReference type="EMBL" id="FQZV01000008">
    <property type="protein sequence ID" value="SHI85551.1"/>
    <property type="molecule type" value="Genomic_DNA"/>
</dbReference>
<organism evidence="1 2">
    <name type="scientific">Geosporobacter subterraneus DSM 17957</name>
    <dbReference type="NCBI Taxonomy" id="1121919"/>
    <lineage>
        <taxon>Bacteria</taxon>
        <taxon>Bacillati</taxon>
        <taxon>Bacillota</taxon>
        <taxon>Clostridia</taxon>
        <taxon>Peptostreptococcales</taxon>
        <taxon>Thermotaleaceae</taxon>
        <taxon>Geosporobacter</taxon>
    </lineage>
</organism>
<dbReference type="STRING" id="1121919.SAMN02745975_00762"/>
<reference evidence="2" key="1">
    <citation type="submission" date="2016-11" db="EMBL/GenBank/DDBJ databases">
        <authorList>
            <person name="Varghese N."/>
            <person name="Submissions S."/>
        </authorList>
    </citation>
    <scope>NUCLEOTIDE SEQUENCE [LARGE SCALE GENOMIC DNA]</scope>
    <source>
        <strain evidence="2">DSM 17957</strain>
    </source>
</reference>
<protein>
    <submittedName>
        <fullName evidence="1">Uncharacterized protein</fullName>
    </submittedName>
</protein>
<dbReference type="Proteomes" id="UP000184536">
    <property type="component" value="Unassembled WGS sequence"/>
</dbReference>
<name>A0A1M6EJD9_9FIRM</name>
<sequence length="81" mass="9649">MIGFIEENARRGSDNTDFDEHYAKISAELKELQKIKTQYTEQQARQDSFQRRIEDMKKFLKTADCKLSEFDNQLDAGKRYH</sequence>
<evidence type="ECO:0000313" key="2">
    <source>
        <dbReference type="Proteomes" id="UP000184536"/>
    </source>
</evidence>
<evidence type="ECO:0000313" key="1">
    <source>
        <dbReference type="EMBL" id="SHI85551.1"/>
    </source>
</evidence>
<proteinExistence type="predicted"/>
<accession>A0A1M6EJD9</accession>
<keyword evidence="2" id="KW-1185">Reference proteome</keyword>
<gene>
    <name evidence="1" type="ORF">SAMN02745975_00762</name>
</gene>
<dbReference type="AlphaFoldDB" id="A0A1M6EJD9"/>